<dbReference type="PANTHER" id="PTHR43431">
    <property type="entry name" value="OXIDOREDUCTASE, SHORT CHAIN DEHYDROGENASE/REDUCTASE FAMILY (AFU_ORTHOLOGUE AFUA_5G14000)"/>
    <property type="match status" value="1"/>
</dbReference>
<organism evidence="1 2">
    <name type="scientific">Cupriavidus necator</name>
    <name type="common">Alcaligenes eutrophus</name>
    <name type="synonym">Ralstonia eutropha</name>
    <dbReference type="NCBI Taxonomy" id="106590"/>
    <lineage>
        <taxon>Bacteria</taxon>
        <taxon>Pseudomonadati</taxon>
        <taxon>Pseudomonadota</taxon>
        <taxon>Betaproteobacteria</taxon>
        <taxon>Burkholderiales</taxon>
        <taxon>Burkholderiaceae</taxon>
        <taxon>Cupriavidus</taxon>
    </lineage>
</organism>
<evidence type="ECO:0000313" key="1">
    <source>
        <dbReference type="EMBL" id="RCJ06804.1"/>
    </source>
</evidence>
<dbReference type="PRINTS" id="PR00081">
    <property type="entry name" value="GDHRDH"/>
</dbReference>
<comment type="caution">
    <text evidence="1">The sequence shown here is derived from an EMBL/GenBank/DDBJ whole genome shotgun (WGS) entry which is preliminary data.</text>
</comment>
<gene>
    <name evidence="1" type="ORF">DDK22_19310</name>
</gene>
<dbReference type="PANTHER" id="PTHR43431:SF7">
    <property type="entry name" value="OXIDOREDUCTASE, SHORT CHAIN DEHYDROGENASE_REDUCTASE FAMILY (AFU_ORTHOLOGUE AFUA_5G14000)"/>
    <property type="match status" value="1"/>
</dbReference>
<protein>
    <submittedName>
        <fullName evidence="1">SDR family NAD(P)-dependent oxidoreductase</fullName>
    </submittedName>
</protein>
<dbReference type="SUPFAM" id="SSF51735">
    <property type="entry name" value="NAD(P)-binding Rossmann-fold domains"/>
    <property type="match status" value="1"/>
</dbReference>
<dbReference type="InterPro" id="IPR002347">
    <property type="entry name" value="SDR_fam"/>
</dbReference>
<evidence type="ECO:0000313" key="2">
    <source>
        <dbReference type="Proteomes" id="UP000253501"/>
    </source>
</evidence>
<name>A0A367PGX8_CUPNE</name>
<dbReference type="EMBL" id="QDHA01000044">
    <property type="protein sequence ID" value="RCJ06804.1"/>
    <property type="molecule type" value="Genomic_DNA"/>
</dbReference>
<dbReference type="Gene3D" id="3.40.50.720">
    <property type="entry name" value="NAD(P)-binding Rossmann-like Domain"/>
    <property type="match status" value="1"/>
</dbReference>
<dbReference type="Pfam" id="PF00106">
    <property type="entry name" value="adh_short"/>
    <property type="match status" value="1"/>
</dbReference>
<proteinExistence type="predicted"/>
<reference evidence="1 2" key="1">
    <citation type="submission" date="2018-04" db="EMBL/GenBank/DDBJ databases">
        <title>Cupriavidus necator CR12 genome sequencing and assembly.</title>
        <authorList>
            <person name="Ben Fekih I."/>
            <person name="Mazhar H.S."/>
            <person name="Bello S.K."/>
            <person name="Rensing C."/>
        </authorList>
    </citation>
    <scope>NUCLEOTIDE SEQUENCE [LARGE SCALE GENOMIC DNA]</scope>
    <source>
        <strain evidence="1 2">CR12</strain>
    </source>
</reference>
<sequence>MNNSKLAVVTGVGPGTGTSLVRRLVAGGYQVAMIARNAERLAGIARELPGSHVYSADVTNESQLDAALDRIQGELGHPLVLVHNAVGGAFGNFLEIDPKTLEANFRTNVMAFLHLARRLAPAMVEAGHGAIVATGNTSALRGKSQFAGFAPTKAAQRILAESMARELGKQGVHVAYIVIDAVIDLEWTRKRAPDAPDDFFIRPDDIADEVWHVIHQPKSAWSFNVELRPFGEHW</sequence>
<dbReference type="AlphaFoldDB" id="A0A367PGX8"/>
<dbReference type="InterPro" id="IPR036291">
    <property type="entry name" value="NAD(P)-bd_dom_sf"/>
</dbReference>
<dbReference type="Proteomes" id="UP000253501">
    <property type="component" value="Unassembled WGS sequence"/>
</dbReference>
<dbReference type="RefSeq" id="WP_114133325.1">
    <property type="nucleotide sequence ID" value="NZ_CP068435.1"/>
</dbReference>
<accession>A0A367PGX8</accession>